<reference evidence="11" key="1">
    <citation type="submission" date="2016-10" db="EMBL/GenBank/DDBJ databases">
        <authorList>
            <person name="Varghese N."/>
            <person name="Submissions S."/>
        </authorList>
    </citation>
    <scope>NUCLEOTIDE SEQUENCE [LARGE SCALE GENOMIC DNA]</scope>
    <source>
        <strain evidence="11">CCM 7469</strain>
    </source>
</reference>
<dbReference type="Proteomes" id="UP000199636">
    <property type="component" value="Unassembled WGS sequence"/>
</dbReference>
<keyword evidence="5" id="KW-0333">Golgi apparatus</keyword>
<dbReference type="InterPro" id="IPR007739">
    <property type="entry name" value="RgpF"/>
</dbReference>
<keyword evidence="7" id="KW-0325">Glycoprotein</keyword>
<dbReference type="PANTHER" id="PTHR12137:SF54">
    <property type="entry name" value="CARBOHYDRATE SULFOTRANSFERASE"/>
    <property type="match status" value="1"/>
</dbReference>
<dbReference type="RefSeq" id="WP_090265201.1">
    <property type="nucleotide sequence ID" value="NZ_FNDS01000008.1"/>
</dbReference>
<evidence type="ECO:0000256" key="3">
    <source>
        <dbReference type="ARBA" id="ARBA00022692"/>
    </source>
</evidence>
<dbReference type="PANTHER" id="PTHR12137">
    <property type="entry name" value="CARBOHYDRATE SULFOTRANSFERASE"/>
    <property type="match status" value="1"/>
</dbReference>
<dbReference type="Pfam" id="PF03567">
    <property type="entry name" value="Sulfotransfer_2"/>
    <property type="match status" value="1"/>
</dbReference>
<dbReference type="EMBL" id="FNDS01000008">
    <property type="protein sequence ID" value="SDI37456.1"/>
    <property type="molecule type" value="Genomic_DNA"/>
</dbReference>
<gene>
    <name evidence="10" type="ORF">SAMN05216272_108200</name>
</gene>
<evidence type="ECO:0000256" key="4">
    <source>
        <dbReference type="ARBA" id="ARBA00022989"/>
    </source>
</evidence>
<dbReference type="GO" id="GO:0016020">
    <property type="term" value="C:membrane"/>
    <property type="evidence" value="ECO:0007669"/>
    <property type="project" value="InterPro"/>
</dbReference>
<feature type="compositionally biased region" description="Polar residues" evidence="9">
    <location>
        <begin position="322"/>
        <end position="336"/>
    </location>
</feature>
<dbReference type="InterPro" id="IPR005331">
    <property type="entry name" value="Sulfotransferase"/>
</dbReference>
<dbReference type="OrthoDB" id="9816424at2"/>
<evidence type="ECO:0000256" key="9">
    <source>
        <dbReference type="SAM" id="MobiDB-lite"/>
    </source>
</evidence>
<keyword evidence="11" id="KW-1185">Reference proteome</keyword>
<evidence type="ECO:0000256" key="8">
    <source>
        <dbReference type="SAM" id="Coils"/>
    </source>
</evidence>
<evidence type="ECO:0000256" key="5">
    <source>
        <dbReference type="ARBA" id="ARBA00023034"/>
    </source>
</evidence>
<keyword evidence="3" id="KW-0812">Transmembrane</keyword>
<dbReference type="Pfam" id="PF13692">
    <property type="entry name" value="Glyco_trans_1_4"/>
    <property type="match status" value="1"/>
</dbReference>
<name>A0A1G8K1V5_9PSED</name>
<accession>A0A1G8K1V5</accession>
<evidence type="ECO:0000256" key="7">
    <source>
        <dbReference type="ARBA" id="ARBA00023180"/>
    </source>
</evidence>
<dbReference type="Pfam" id="PF05045">
    <property type="entry name" value="RgpF"/>
    <property type="match status" value="1"/>
</dbReference>
<keyword evidence="2 10" id="KW-0808">Transferase</keyword>
<evidence type="ECO:0000256" key="6">
    <source>
        <dbReference type="ARBA" id="ARBA00023136"/>
    </source>
</evidence>
<keyword evidence="8" id="KW-0175">Coiled coil</keyword>
<dbReference type="GO" id="GO:0016051">
    <property type="term" value="P:carbohydrate biosynthetic process"/>
    <property type="evidence" value="ECO:0007669"/>
    <property type="project" value="InterPro"/>
</dbReference>
<keyword evidence="6" id="KW-0472">Membrane</keyword>
<dbReference type="CDD" id="cd03801">
    <property type="entry name" value="GT4_PimA-like"/>
    <property type="match status" value="1"/>
</dbReference>
<organism evidence="10 11">
    <name type="scientific">Pseudomonas panipatensis</name>
    <dbReference type="NCBI Taxonomy" id="428992"/>
    <lineage>
        <taxon>Bacteria</taxon>
        <taxon>Pseudomonadati</taxon>
        <taxon>Pseudomonadota</taxon>
        <taxon>Gammaproteobacteria</taxon>
        <taxon>Pseudomonadales</taxon>
        <taxon>Pseudomonadaceae</taxon>
        <taxon>Pseudomonas</taxon>
    </lineage>
</organism>
<evidence type="ECO:0000256" key="2">
    <source>
        <dbReference type="ARBA" id="ARBA00022679"/>
    </source>
</evidence>
<evidence type="ECO:0000313" key="11">
    <source>
        <dbReference type="Proteomes" id="UP000199636"/>
    </source>
</evidence>
<keyword evidence="4" id="KW-1133">Transmembrane helix</keyword>
<feature type="region of interest" description="Disordered" evidence="9">
    <location>
        <begin position="322"/>
        <end position="343"/>
    </location>
</feature>
<evidence type="ECO:0000313" key="10">
    <source>
        <dbReference type="EMBL" id="SDI37456.1"/>
    </source>
</evidence>
<dbReference type="SUPFAM" id="SSF53756">
    <property type="entry name" value="UDP-Glycosyltransferase/glycogen phosphorylase"/>
    <property type="match status" value="1"/>
</dbReference>
<feature type="coiled-coil region" evidence="8">
    <location>
        <begin position="390"/>
        <end position="522"/>
    </location>
</feature>
<comment type="subcellular location">
    <subcellularLocation>
        <location evidence="1">Golgi apparatus membrane</location>
        <topology evidence="1">Single-pass type II membrane protein</topology>
    </subcellularLocation>
</comment>
<dbReference type="Gene3D" id="3.40.50.2000">
    <property type="entry name" value="Glycogen Phosphorylase B"/>
    <property type="match status" value="2"/>
</dbReference>
<protein>
    <submittedName>
        <fullName evidence="10">Glycosyl transferases group 1</fullName>
    </submittedName>
</protein>
<dbReference type="STRING" id="428992.SAMN05216272_108200"/>
<proteinExistence type="predicted"/>
<evidence type="ECO:0000256" key="1">
    <source>
        <dbReference type="ARBA" id="ARBA00004323"/>
    </source>
</evidence>
<dbReference type="GO" id="GO:0008146">
    <property type="term" value="F:sulfotransferase activity"/>
    <property type="evidence" value="ECO:0007669"/>
    <property type="project" value="InterPro"/>
</dbReference>
<dbReference type="InterPro" id="IPR018011">
    <property type="entry name" value="Carb_sulfotrans_8-10"/>
</dbReference>
<sequence>MDYNLTSKNWQYLQYSSYFSSKKKLLYISTPKVACTSLKWWFARLEGHAAAIRQLGGSLESSPELVIHDTFHKVAPDVTGLESAALTEIFNAPEILRFAVVRNPYKRLFSAWQSKLLLQEPLQSGPYLSSDFFHTKISTVESIAYAFECFLEHLSEQEAPTFWDPHWTPQVELLRPDLLPYTLIAKLENTTELEEILRSSLGDAFVNPFKTSNSNESLVPYSEQFFSTRSIELIQKLYHRDFEHFGYETSLPPSKAAMSDEAFKVALKGIEMIKSRHARIADFQQRIKTTEIQLQQQQRLAGERAQLIEKLLDANAALAQRAPNNGQNIGQDQTPGVESGHVSESLVESNSLRLLKERDAKIGKLTQDLAEHVQASEALYSTLNSRDQEILEIKAELNERTEQISELQRAIDEQSQKGEHFGKILSERNKELSRLRQHKAHAELSIEELKSNEANLKDLLHTQSAQIQELSRKITSYENLSKDSAQALECISQNEKSLRQDLLRHTELINELTDALEKHEQITHVYSRALALIISSRAWRIQTRFKKFMGPLQERISQLLIDAFEFNGKAYLDKYPDVAESGLSPEEHFLAFGLPEKRLYSLMTSVVHPEQPQTPLKQTAKTAAIVERVLQTARTIEIENKSEHSGNNSLPVHVDTFDAEIYLALYPDLKAAGVDPLEHYQLHGRAEGRIGNLPPLTIRGNTEEFDPRRKTILVVSHEASRTGAPILSLNIAQTLAQDHNVIAMLLGGGGLEEAFIQSNVVVVGPLEIRGNPILASLLMNKVIDQFDIDLALVNSIESRVVLPALAERFIPSMSLIHEFAAYTRPRQAFREALLWSGDTVFSADLTLQSAQSEYPELVKRHCHVLPQGRCIVPPESLQPETMAKERERIRKDLRPANQAPDTLIVLGAGFVQLRKGVDLFIECAARVHSMPGGEKCRFIWIGQGYDPDQDTGYSVYLADQIRRAGLENQLTFIAETSAIETVYEEADVLLLTSRLDPLPNVAIDAMDHGLPVICFDKTTGIADFLVSNGLEQECVAPYLDTAVMAEKVIALASSASHRREVGERCMLKSREYFDMPHYISRLEEMASDIQIQCRQEKADLITIEHSSLPRLDFILPPEQAGVERAKALRLYTRSWASGIGCRKPFPGFHPGVYLERNGLLGGGIDPLADFIRAGQPQGPWLLPVITPETSIEPIHATQRIALHIHAYYPDLLPKILERLSFNEVLPDLYISVPDNGTESKVSELLHNFEGHFIKVEVVPNKGRDIAPLLTVFGPELVTGYDIVGHIHTKKTADIADPMMGETWFNFLLDNLLGTHEHRMADTILGQMCKDHNLGMVFPDDPYITGWTANRSFAEELAPRLGLSAEALPEHFNFPVGTMFWARSAVLSPLVNAFGDLSEYPDEPLPYDGSMLHAMERLMPLVCTSIGSSIALTNTPGSSR</sequence>